<feature type="active site" evidence="6">
    <location>
        <position position="200"/>
    </location>
</feature>
<dbReference type="PANTHER" id="PTHR42742">
    <property type="entry name" value="TRANSCRIPTIONAL REPRESSOR MPRA"/>
    <property type="match status" value="1"/>
</dbReference>
<dbReference type="Pfam" id="PF20511">
    <property type="entry name" value="PMI_typeI_cat"/>
    <property type="match status" value="1"/>
</dbReference>
<evidence type="ECO:0000256" key="2">
    <source>
        <dbReference type="ARBA" id="ARBA00022833"/>
    </source>
</evidence>
<evidence type="ECO:0000259" key="8">
    <source>
        <dbReference type="Pfam" id="PF21621"/>
    </source>
</evidence>
<keyword evidence="9" id="KW-0413">Isomerase</keyword>
<dbReference type="Pfam" id="PF21621">
    <property type="entry name" value="MPI_cupin_dom"/>
    <property type="match status" value="1"/>
</dbReference>
<dbReference type="InterPro" id="IPR011051">
    <property type="entry name" value="RmlC_Cupin_sf"/>
</dbReference>
<proteinExistence type="predicted"/>
<name>A0A6I6JQD9_9BACT</name>
<dbReference type="KEGG" id="mcos:GM418_01355"/>
<accession>A0A6I6JQD9</accession>
<gene>
    <name evidence="9" type="ORF">GM418_01355</name>
</gene>
<dbReference type="GO" id="GO:0005975">
    <property type="term" value="P:carbohydrate metabolic process"/>
    <property type="evidence" value="ECO:0007669"/>
    <property type="project" value="InterPro"/>
</dbReference>
<evidence type="ECO:0000313" key="9">
    <source>
        <dbReference type="EMBL" id="QGY42347.1"/>
    </source>
</evidence>
<organism evidence="9 10">
    <name type="scientific">Maribellus comscasis</name>
    <dbReference type="NCBI Taxonomy" id="2681766"/>
    <lineage>
        <taxon>Bacteria</taxon>
        <taxon>Pseudomonadati</taxon>
        <taxon>Bacteroidota</taxon>
        <taxon>Bacteroidia</taxon>
        <taxon>Marinilabiliales</taxon>
        <taxon>Prolixibacteraceae</taxon>
        <taxon>Maribellus</taxon>
    </lineage>
</organism>
<dbReference type="CDD" id="cd07010">
    <property type="entry name" value="cupin_PMI_type_I_N_bac"/>
    <property type="match status" value="1"/>
</dbReference>
<dbReference type="InterPro" id="IPR014710">
    <property type="entry name" value="RmlC-like_jellyroll"/>
</dbReference>
<evidence type="ECO:0000256" key="3">
    <source>
        <dbReference type="ARBA" id="ARBA00029741"/>
    </source>
</evidence>
<evidence type="ECO:0000256" key="4">
    <source>
        <dbReference type="ARBA" id="ARBA00030762"/>
    </source>
</evidence>
<sequence>MSGLYPLKFKPLYHEKIWGGNRMKSLLNKDYGSLSNCGESWEISGVEGSISEVSNGFLAGNNLQELVEIYMGDLVGDKVFKKFGVEFPLLIKFIDAADDLSVQVHPNDELSKKRHNAFGKTEMWYVVGAENGALINSGFNQEVTKEKYLEYFSSGKLMDLLHYDKVFEGDVFFIPAGRVHAIGKGALVAEIQQTSDVTYRIFDYNRKDANGNERELHVDLALDAIDFSYKEDYKTKYTKEKNASSEIVSCGYFTTNFLEFDKMLEKEYNQLDSFIIYMNLDGEFEVEFEDGKEQVKKGETVLIPASLETYKLKPLSSGVKTLEVYIK</sequence>
<dbReference type="PANTHER" id="PTHR42742:SF3">
    <property type="entry name" value="FRUCTOKINASE"/>
    <property type="match status" value="1"/>
</dbReference>
<dbReference type="Gene3D" id="2.60.120.10">
    <property type="entry name" value="Jelly Rolls"/>
    <property type="match status" value="2"/>
</dbReference>
<keyword evidence="10" id="KW-1185">Reference proteome</keyword>
<evidence type="ECO:0000256" key="6">
    <source>
        <dbReference type="PIRSR" id="PIRSR036894-2"/>
    </source>
</evidence>
<dbReference type="AlphaFoldDB" id="A0A6I6JQD9"/>
<evidence type="ECO:0000313" key="10">
    <source>
        <dbReference type="Proteomes" id="UP000428260"/>
    </source>
</evidence>
<feature type="binding site" evidence="5">
    <location>
        <position position="180"/>
    </location>
    <ligand>
        <name>Zn(2+)</name>
        <dbReference type="ChEBI" id="CHEBI:29105"/>
    </ligand>
</feature>
<dbReference type="RefSeq" id="WP_158862416.1">
    <property type="nucleotide sequence ID" value="NZ_CP046401.1"/>
</dbReference>
<dbReference type="InterPro" id="IPR051804">
    <property type="entry name" value="Carb_Metab_Reg_Kinase/Isom"/>
</dbReference>
<dbReference type="SUPFAM" id="SSF51182">
    <property type="entry name" value="RmlC-like cupins"/>
    <property type="match status" value="1"/>
</dbReference>
<dbReference type="InterPro" id="IPR046457">
    <property type="entry name" value="PMI_typeI_cat"/>
</dbReference>
<evidence type="ECO:0000256" key="5">
    <source>
        <dbReference type="PIRSR" id="PIRSR036894-1"/>
    </source>
</evidence>
<feature type="domain" description="Mannose-6-phosphate isomerase cupin" evidence="8">
    <location>
        <begin position="248"/>
        <end position="313"/>
    </location>
</feature>
<dbReference type="GO" id="GO:0008270">
    <property type="term" value="F:zinc ion binding"/>
    <property type="evidence" value="ECO:0007669"/>
    <property type="project" value="InterPro"/>
</dbReference>
<feature type="domain" description="Phosphomannose isomerase type I catalytic" evidence="7">
    <location>
        <begin position="8"/>
        <end position="117"/>
    </location>
</feature>
<dbReference type="GO" id="GO:0004476">
    <property type="term" value="F:mannose-6-phosphate isomerase activity"/>
    <property type="evidence" value="ECO:0007669"/>
    <property type="project" value="InterPro"/>
</dbReference>
<keyword evidence="1 5" id="KW-0479">Metal-binding</keyword>
<reference evidence="9 10" key="1">
    <citation type="submission" date="2019-11" db="EMBL/GenBank/DDBJ databases">
        <authorList>
            <person name="Zheng R.K."/>
            <person name="Sun C.M."/>
        </authorList>
    </citation>
    <scope>NUCLEOTIDE SEQUENCE [LARGE SCALE GENOMIC DNA]</scope>
    <source>
        <strain evidence="9 10">WC007</strain>
    </source>
</reference>
<dbReference type="InterPro" id="IPR049071">
    <property type="entry name" value="MPI_cupin_dom"/>
</dbReference>
<dbReference type="PIRSF" id="PIRSF036894">
    <property type="entry name" value="PMI_Firm_short"/>
    <property type="match status" value="1"/>
</dbReference>
<protein>
    <recommendedName>
        <fullName evidence="3">Phosphohexomutase</fullName>
    </recommendedName>
    <alternativeName>
        <fullName evidence="4">Phosphomannose isomerase</fullName>
    </alternativeName>
</protein>
<feature type="binding site" evidence="5">
    <location>
        <position position="122"/>
    </location>
    <ligand>
        <name>Zn(2+)</name>
        <dbReference type="ChEBI" id="CHEBI:29105"/>
    </ligand>
</feature>
<feature type="binding site" evidence="5">
    <location>
        <position position="105"/>
    </location>
    <ligand>
        <name>Zn(2+)</name>
        <dbReference type="ChEBI" id="CHEBI:29105"/>
    </ligand>
</feature>
<keyword evidence="2 5" id="KW-0862">Zinc</keyword>
<dbReference type="EMBL" id="CP046401">
    <property type="protein sequence ID" value="QGY42347.1"/>
    <property type="molecule type" value="Genomic_DNA"/>
</dbReference>
<dbReference type="Proteomes" id="UP000428260">
    <property type="component" value="Chromosome"/>
</dbReference>
<evidence type="ECO:0000256" key="1">
    <source>
        <dbReference type="ARBA" id="ARBA00022723"/>
    </source>
</evidence>
<comment type="cofactor">
    <cofactor evidence="5">
        <name>Zn(2+)</name>
        <dbReference type="ChEBI" id="CHEBI:29105"/>
    </cofactor>
    <text evidence="5">Binds 1 zinc ion per subunit.</text>
</comment>
<dbReference type="InterPro" id="IPR014628">
    <property type="entry name" value="Man6P_isomerase_Firm_short"/>
</dbReference>
<evidence type="ECO:0000259" key="7">
    <source>
        <dbReference type="Pfam" id="PF20511"/>
    </source>
</evidence>